<comment type="cofactor">
    <cofactor evidence="1">
        <name>L-ascorbate</name>
        <dbReference type="ChEBI" id="CHEBI:38290"/>
    </cofactor>
</comment>
<reference evidence="12" key="1">
    <citation type="submission" date="2013-07" db="EMBL/GenBank/DDBJ databases">
        <authorList>
            <person name="Geib S."/>
        </authorList>
    </citation>
    <scope>NUCLEOTIDE SEQUENCE</scope>
</reference>
<name>W8B8Z1_CERCA</name>
<dbReference type="EMBL" id="GAMC01020311">
    <property type="protein sequence ID" value="JAB86244.1"/>
    <property type="molecule type" value="mRNA"/>
</dbReference>
<proteinExistence type="evidence at transcript level"/>
<dbReference type="EC" id="1.14.11.29" evidence="9"/>
<evidence type="ECO:0000256" key="9">
    <source>
        <dbReference type="ARBA" id="ARBA00039004"/>
    </source>
</evidence>
<keyword evidence="6" id="KW-0560">Oxidoreductase</keyword>
<dbReference type="FunFam" id="2.60.120.620:FF:000005">
    <property type="entry name" value="Egl nine homolog 1"/>
    <property type="match status" value="1"/>
</dbReference>
<dbReference type="GO" id="GO:0160082">
    <property type="term" value="F:hypoxia-inducible factor-proline dioxygenase activity"/>
    <property type="evidence" value="ECO:0007669"/>
    <property type="project" value="UniProtKB-EC"/>
</dbReference>
<evidence type="ECO:0000256" key="7">
    <source>
        <dbReference type="ARBA" id="ARBA00023004"/>
    </source>
</evidence>
<organism evidence="12">
    <name type="scientific">Ceratitis capitata</name>
    <name type="common">Mediterranean fruit fly</name>
    <name type="synonym">Tephritis capitata</name>
    <dbReference type="NCBI Taxonomy" id="7213"/>
    <lineage>
        <taxon>Eukaryota</taxon>
        <taxon>Metazoa</taxon>
        <taxon>Ecdysozoa</taxon>
        <taxon>Arthropoda</taxon>
        <taxon>Hexapoda</taxon>
        <taxon>Insecta</taxon>
        <taxon>Pterygota</taxon>
        <taxon>Neoptera</taxon>
        <taxon>Endopterygota</taxon>
        <taxon>Diptera</taxon>
        <taxon>Brachycera</taxon>
        <taxon>Muscomorpha</taxon>
        <taxon>Tephritoidea</taxon>
        <taxon>Tephritidae</taxon>
        <taxon>Ceratitis</taxon>
        <taxon>Ceratitis</taxon>
    </lineage>
</organism>
<evidence type="ECO:0000256" key="8">
    <source>
        <dbReference type="ARBA" id="ARBA00023242"/>
    </source>
</evidence>
<dbReference type="PANTHER" id="PTHR12907:SF26">
    <property type="entry name" value="HIF PROLYL HYDROXYLASE, ISOFORM C"/>
    <property type="match status" value="1"/>
</dbReference>
<evidence type="ECO:0000256" key="10">
    <source>
        <dbReference type="ARBA" id="ARBA00049134"/>
    </source>
</evidence>
<keyword evidence="8" id="KW-0539">Nucleus</keyword>
<protein>
    <recommendedName>
        <fullName evidence="9">hypoxia-inducible factor-proline dioxygenase</fullName>
        <ecNumber evidence="9">1.14.11.29</ecNumber>
    </recommendedName>
</protein>
<evidence type="ECO:0000256" key="6">
    <source>
        <dbReference type="ARBA" id="ARBA00023002"/>
    </source>
</evidence>
<comment type="subcellular location">
    <subcellularLocation>
        <location evidence="2">Nucleus</location>
    </subcellularLocation>
</comment>
<dbReference type="Pfam" id="PF13640">
    <property type="entry name" value="2OG-FeII_Oxy_3"/>
    <property type="match status" value="1"/>
</dbReference>
<keyword evidence="7" id="KW-0408">Iron</keyword>
<dbReference type="InterPro" id="IPR006620">
    <property type="entry name" value="Pro_4_hyd_alph"/>
</dbReference>
<dbReference type="InterPro" id="IPR044862">
    <property type="entry name" value="Pro_4_hyd_alph_FE2OG_OXY"/>
</dbReference>
<evidence type="ECO:0000256" key="5">
    <source>
        <dbReference type="ARBA" id="ARBA00022964"/>
    </source>
</evidence>
<dbReference type="AlphaFoldDB" id="W8B8Z1"/>
<dbReference type="InterPro" id="IPR005123">
    <property type="entry name" value="Oxoglu/Fe-dep_dioxygenase_dom"/>
</dbReference>
<evidence type="ECO:0000256" key="2">
    <source>
        <dbReference type="ARBA" id="ARBA00004123"/>
    </source>
</evidence>
<keyword evidence="4" id="KW-0847">Vitamin C</keyword>
<dbReference type="GO" id="GO:0008198">
    <property type="term" value="F:ferrous iron binding"/>
    <property type="evidence" value="ECO:0007669"/>
    <property type="project" value="TreeGrafter"/>
</dbReference>
<dbReference type="Gene3D" id="2.60.120.620">
    <property type="entry name" value="q2cbj1_9rhob like domain"/>
    <property type="match status" value="1"/>
</dbReference>
<dbReference type="SMART" id="SM00702">
    <property type="entry name" value="P4Hc"/>
    <property type="match status" value="1"/>
</dbReference>
<evidence type="ECO:0000259" key="11">
    <source>
        <dbReference type="PROSITE" id="PS51471"/>
    </source>
</evidence>
<dbReference type="PROSITE" id="PS51471">
    <property type="entry name" value="FE2OG_OXY"/>
    <property type="match status" value="1"/>
</dbReference>
<dbReference type="InterPro" id="IPR051559">
    <property type="entry name" value="HIF_prolyl_hydroxylases"/>
</dbReference>
<evidence type="ECO:0000256" key="4">
    <source>
        <dbReference type="ARBA" id="ARBA00022896"/>
    </source>
</evidence>
<dbReference type="GO" id="GO:0031418">
    <property type="term" value="F:L-ascorbic acid binding"/>
    <property type="evidence" value="ECO:0007669"/>
    <property type="project" value="UniProtKB-KW"/>
</dbReference>
<dbReference type="GO" id="GO:0071456">
    <property type="term" value="P:cellular response to hypoxia"/>
    <property type="evidence" value="ECO:0007669"/>
    <property type="project" value="TreeGrafter"/>
</dbReference>
<accession>W8B8Z1</accession>
<gene>
    <name evidence="12" type="primary">EGLN1</name>
</gene>
<evidence type="ECO:0000313" key="12">
    <source>
        <dbReference type="EMBL" id="JAB86244.1"/>
    </source>
</evidence>
<dbReference type="PANTHER" id="PTHR12907">
    <property type="entry name" value="EGL NINE HOMOLOG-RELATED"/>
    <property type="match status" value="1"/>
</dbReference>
<sequence>MKAQVLNNNNNQHHHHTYLNKKLKAKSLYCKQTPNNTNKKSAKMFASKVSDYENFFKRPAQPSNAEQFFRDTLDNGERRYDDLCRNIINDMNEYGLSVVDDFLGVEKGLQILNEVHGMYSAGVFQDGQLVNNLREEKLRTIRGDKITWVKGVEPGCANVGYLINQIDAVICRANTMKNNGQLGNYNIKERTKAMVACYPGSGSHYVVHVDNPNKDGRVITAIYYLNVNWDTERSGGVLRIFPEHGNSVADIEPKFDRLIFFWSDRRNPHEVQPSHRTRYAITVWYFDANEREAALNRIKNNKNNVKSTIDTTTTTTNATNRQ</sequence>
<keyword evidence="3" id="KW-0479">Metal-binding</keyword>
<comment type="catalytic activity">
    <reaction evidence="10">
        <text>L-prolyl-[hypoxia-inducible factor alpha subunit] + 2-oxoglutarate + O2 = trans-4-hydroxy-L-prolyl-[hypoxia-inducible factor alpha subunit] + succinate + CO2</text>
        <dbReference type="Rhea" id="RHEA:48400"/>
        <dbReference type="Rhea" id="RHEA-COMP:12093"/>
        <dbReference type="Rhea" id="RHEA-COMP:12094"/>
        <dbReference type="ChEBI" id="CHEBI:15379"/>
        <dbReference type="ChEBI" id="CHEBI:16526"/>
        <dbReference type="ChEBI" id="CHEBI:16810"/>
        <dbReference type="ChEBI" id="CHEBI:30031"/>
        <dbReference type="ChEBI" id="CHEBI:50342"/>
        <dbReference type="ChEBI" id="CHEBI:61965"/>
        <dbReference type="EC" id="1.14.11.29"/>
    </reaction>
</comment>
<keyword evidence="5" id="KW-0223">Dioxygenase</keyword>
<reference evidence="12" key="2">
    <citation type="journal article" date="2014" name="BMC Genomics">
        <title>A genomic perspective to assessing quality of mass-reared SIT flies used in Mediterranean fruit fly (Ceratitis capitata) eradication in California.</title>
        <authorList>
            <person name="Calla B."/>
            <person name="Hall B."/>
            <person name="Hou S."/>
            <person name="Geib S.M."/>
        </authorList>
    </citation>
    <scope>NUCLEOTIDE SEQUENCE</scope>
</reference>
<feature type="domain" description="Fe2OG dioxygenase" evidence="11">
    <location>
        <begin position="189"/>
        <end position="287"/>
    </location>
</feature>
<dbReference type="GO" id="GO:0005634">
    <property type="term" value="C:nucleus"/>
    <property type="evidence" value="ECO:0007669"/>
    <property type="project" value="UniProtKB-SubCell"/>
</dbReference>
<dbReference type="OrthoDB" id="76265at2759"/>
<evidence type="ECO:0000256" key="3">
    <source>
        <dbReference type="ARBA" id="ARBA00022723"/>
    </source>
</evidence>
<evidence type="ECO:0000256" key="1">
    <source>
        <dbReference type="ARBA" id="ARBA00001961"/>
    </source>
</evidence>